<evidence type="ECO:0000313" key="5">
    <source>
        <dbReference type="EMBL" id="MBC1189000.1"/>
    </source>
</evidence>
<keyword evidence="6" id="KW-1185">Reference proteome</keyword>
<dbReference type="PANTHER" id="PTHR12829">
    <property type="entry name" value="N6-ADENOSINE-METHYLTRANSFERASE"/>
    <property type="match status" value="1"/>
</dbReference>
<keyword evidence="3" id="KW-0949">S-adenosyl-L-methionine</keyword>
<keyword evidence="2" id="KW-0808">Transferase</keyword>
<dbReference type="GO" id="GO:0008168">
    <property type="term" value="F:methyltransferase activity"/>
    <property type="evidence" value="ECO:0007669"/>
    <property type="project" value="UniProtKB-KW"/>
</dbReference>
<evidence type="ECO:0000256" key="4">
    <source>
        <dbReference type="PROSITE-ProRule" id="PRU00489"/>
    </source>
</evidence>
<sequence length="217" mass="24668">MSYDLIYCDPPWEYGNTISNGAACNHYGTMGIEELKRLPVWSLAAENAVLAMWYTGTHNREAVALAESWGFKVRTMKGFTWVKLNQHAAKRFDKALAGGELVDFNDLLEMLESETRMNGGNHTRSNTEDVLIATRGTGLQRASASVKQVVHTCLGEHSAKPWEVRNRLEKLYGEVKRIELFAREEWKGWDRWGNECNNSVEMISGQIKQVNHGEYVK</sequence>
<dbReference type="GO" id="GO:0032259">
    <property type="term" value="P:methylation"/>
    <property type="evidence" value="ECO:0007669"/>
    <property type="project" value="UniProtKB-KW"/>
</dbReference>
<evidence type="ECO:0000256" key="1">
    <source>
        <dbReference type="ARBA" id="ARBA00022603"/>
    </source>
</evidence>
<proteinExistence type="inferred from homology"/>
<protein>
    <submittedName>
        <fullName evidence="5">DNA methyltransferase</fullName>
    </submittedName>
</protein>
<dbReference type="InterPro" id="IPR029063">
    <property type="entry name" value="SAM-dependent_MTases_sf"/>
</dbReference>
<dbReference type="EMBL" id="JABBJF010000044">
    <property type="protein sequence ID" value="MBC1189000.1"/>
    <property type="molecule type" value="Genomic_DNA"/>
</dbReference>
<comment type="similarity">
    <text evidence="4">Belongs to the MT-A70-like family.</text>
</comment>
<dbReference type="RefSeq" id="WP_185670057.1">
    <property type="nucleotide sequence ID" value="NZ_JABBJF010000044.1"/>
</dbReference>
<dbReference type="Pfam" id="PF05063">
    <property type="entry name" value="MT-A70"/>
    <property type="match status" value="2"/>
</dbReference>
<keyword evidence="1 5" id="KW-0489">Methyltransferase</keyword>
<dbReference type="InterPro" id="IPR007757">
    <property type="entry name" value="MT-A70-like"/>
</dbReference>
<dbReference type="PANTHER" id="PTHR12829:SF7">
    <property type="entry name" value="N6-ADENOSINE-METHYLTRANSFERASE CATALYTIC SUBUNIT"/>
    <property type="match status" value="1"/>
</dbReference>
<dbReference type="Proteomes" id="UP000607331">
    <property type="component" value="Unassembled WGS sequence"/>
</dbReference>
<dbReference type="InterPro" id="IPR002052">
    <property type="entry name" value="DNA_methylase_N6_adenine_CS"/>
</dbReference>
<accession>A0ABR6S166</accession>
<name>A0ABR6S166_9ENTR</name>
<evidence type="ECO:0000256" key="3">
    <source>
        <dbReference type="ARBA" id="ARBA00022691"/>
    </source>
</evidence>
<evidence type="ECO:0000256" key="2">
    <source>
        <dbReference type="ARBA" id="ARBA00022679"/>
    </source>
</evidence>
<reference evidence="5 6" key="1">
    <citation type="submission" date="2020-04" db="EMBL/GenBank/DDBJ databases">
        <title>The draft genome of Kluyvera sichuanensis strain SCKS090646.</title>
        <authorList>
            <person name="Wei L."/>
            <person name="Liu L."/>
            <person name="Feng Y."/>
            <person name="Zong Z."/>
        </authorList>
    </citation>
    <scope>NUCLEOTIDE SEQUENCE [LARGE SCALE GENOMIC DNA]</scope>
    <source>
        <strain evidence="5 6">090646</strain>
    </source>
</reference>
<dbReference type="PROSITE" id="PS00092">
    <property type="entry name" value="N6_MTASE"/>
    <property type="match status" value="1"/>
</dbReference>
<dbReference type="SUPFAM" id="SSF53335">
    <property type="entry name" value="S-adenosyl-L-methionine-dependent methyltransferases"/>
    <property type="match status" value="1"/>
</dbReference>
<gene>
    <name evidence="5" type="ORF">HII27_25405</name>
</gene>
<dbReference type="PROSITE" id="PS51143">
    <property type="entry name" value="MT_A70"/>
    <property type="match status" value="1"/>
</dbReference>
<evidence type="ECO:0000313" key="6">
    <source>
        <dbReference type="Proteomes" id="UP000607331"/>
    </source>
</evidence>
<comment type="caution">
    <text evidence="5">The sequence shown here is derived from an EMBL/GenBank/DDBJ whole genome shotgun (WGS) entry which is preliminary data.</text>
</comment>
<organism evidence="5 6">
    <name type="scientific">Kluyvera sichuanensis</name>
    <dbReference type="NCBI Taxonomy" id="2725494"/>
    <lineage>
        <taxon>Bacteria</taxon>
        <taxon>Pseudomonadati</taxon>
        <taxon>Pseudomonadota</taxon>
        <taxon>Gammaproteobacteria</taxon>
        <taxon>Enterobacterales</taxon>
        <taxon>Enterobacteriaceae</taxon>
        <taxon>Kluyvera</taxon>
    </lineage>
</organism>